<protein>
    <recommendedName>
        <fullName evidence="10">pectin lyase</fullName>
        <ecNumber evidence="10">4.2.2.10</ecNumber>
    </recommendedName>
</protein>
<dbReference type="GeneID" id="54461860"/>
<evidence type="ECO:0000256" key="12">
    <source>
        <dbReference type="SAM" id="SignalP"/>
    </source>
</evidence>
<feature type="chain" id="PRO_5044628968" description="pectin lyase" evidence="12">
    <location>
        <begin position="21"/>
        <end position="397"/>
    </location>
</feature>
<organism evidence="14">
    <name type="scientific">Mytilinidion resinicola</name>
    <dbReference type="NCBI Taxonomy" id="574789"/>
    <lineage>
        <taxon>Eukaryota</taxon>
        <taxon>Fungi</taxon>
        <taxon>Dikarya</taxon>
        <taxon>Ascomycota</taxon>
        <taxon>Pezizomycotina</taxon>
        <taxon>Dothideomycetes</taxon>
        <taxon>Pleosporomycetidae</taxon>
        <taxon>Mytilinidiales</taxon>
        <taxon>Mytilinidiaceae</taxon>
        <taxon>Mytilinidion</taxon>
    </lineage>
</organism>
<dbReference type="AlphaFoldDB" id="A0A6A6YAF6"/>
<dbReference type="GO" id="GO:0005576">
    <property type="term" value="C:extracellular region"/>
    <property type="evidence" value="ECO:0007669"/>
    <property type="project" value="UniProtKB-SubCell"/>
</dbReference>
<comment type="catalytic activity">
    <reaction evidence="8">
        <text>Eliminative cleavage of (1-&gt;4)-alpha-D-galacturonan methyl ester to give oligosaccharides with 4-deoxy-6-O-methyl-alpha-D-galact-4-enuronosyl groups at their non-reducing ends.</text>
        <dbReference type="EC" id="4.2.2.10"/>
    </reaction>
</comment>
<dbReference type="SMART" id="SM00656">
    <property type="entry name" value="Amb_all"/>
    <property type="match status" value="1"/>
</dbReference>
<keyword evidence="5" id="KW-1015">Disulfide bond</keyword>
<dbReference type="Proteomes" id="UP000504636">
    <property type="component" value="Unplaced"/>
</dbReference>
<evidence type="ECO:0000256" key="3">
    <source>
        <dbReference type="ARBA" id="ARBA00022525"/>
    </source>
</evidence>
<keyword evidence="6" id="KW-0325">Glycoprotein</keyword>
<dbReference type="SUPFAM" id="SSF51126">
    <property type="entry name" value="Pectin lyase-like"/>
    <property type="match status" value="1"/>
</dbReference>
<dbReference type="PANTHER" id="PTHR31683:SF67">
    <property type="entry name" value="PECTIN LYASE F-RELATED"/>
    <property type="match status" value="1"/>
</dbReference>
<keyword evidence="7 11" id="KW-0456">Lyase</keyword>
<dbReference type="GO" id="GO:0030570">
    <property type="term" value="F:pectate lyase activity"/>
    <property type="evidence" value="ECO:0007669"/>
    <property type="project" value="InterPro"/>
</dbReference>
<comment type="similarity">
    <text evidence="2 11">Belongs to the polysaccharide lyase 1 family.</text>
</comment>
<dbReference type="InterPro" id="IPR012334">
    <property type="entry name" value="Pectin_lyas_fold"/>
</dbReference>
<evidence type="ECO:0000256" key="2">
    <source>
        <dbReference type="ARBA" id="ARBA00010980"/>
    </source>
</evidence>
<dbReference type="GO" id="GO:0000272">
    <property type="term" value="P:polysaccharide catabolic process"/>
    <property type="evidence" value="ECO:0007669"/>
    <property type="project" value="UniProtKB-KW"/>
</dbReference>
<dbReference type="RefSeq" id="XP_033571948.1">
    <property type="nucleotide sequence ID" value="XM_033720967.1"/>
</dbReference>
<accession>A0A6A6YAF6</accession>
<keyword evidence="11" id="KW-0119">Carbohydrate metabolism</keyword>
<comment type="subcellular location">
    <subcellularLocation>
        <location evidence="1 11">Secreted</location>
    </subcellularLocation>
</comment>
<evidence type="ECO:0000256" key="7">
    <source>
        <dbReference type="ARBA" id="ARBA00023239"/>
    </source>
</evidence>
<evidence type="ECO:0000313" key="15">
    <source>
        <dbReference type="Proteomes" id="UP000504636"/>
    </source>
</evidence>
<comment type="function">
    <text evidence="9">Pectinolytic enzymes consist of four classes of enzymes: pectin lyase, polygalacturonase, pectin methylesterase and rhamnogalacturonase. Among pectinolytic enzymes, pectin lyase is the most important in depolymerization of pectin, since it cleaves internal glycosidic bonds of highly methylated pectins.</text>
</comment>
<dbReference type="InterPro" id="IPR002022">
    <property type="entry name" value="Pec_lyase"/>
</dbReference>
<evidence type="ECO:0000256" key="8">
    <source>
        <dbReference type="ARBA" id="ARBA00036818"/>
    </source>
</evidence>
<evidence type="ECO:0000256" key="9">
    <source>
        <dbReference type="ARBA" id="ARBA00037631"/>
    </source>
</evidence>
<reference evidence="16" key="3">
    <citation type="submission" date="2025-04" db="UniProtKB">
        <authorList>
            <consortium name="RefSeq"/>
        </authorList>
    </citation>
    <scope>IDENTIFICATION</scope>
    <source>
        <strain evidence="16">CBS 304.34</strain>
    </source>
</reference>
<evidence type="ECO:0000256" key="5">
    <source>
        <dbReference type="ARBA" id="ARBA00023157"/>
    </source>
</evidence>
<evidence type="ECO:0000256" key="1">
    <source>
        <dbReference type="ARBA" id="ARBA00004613"/>
    </source>
</evidence>
<evidence type="ECO:0000256" key="11">
    <source>
        <dbReference type="RuleBase" id="RU361173"/>
    </source>
</evidence>
<dbReference type="FunFam" id="2.160.20.10:FF:000003">
    <property type="entry name" value="Pectin lyase F"/>
    <property type="match status" value="1"/>
</dbReference>
<sequence length="397" mass="41979">MHSFIISLLAISSCTGSAAAVGVVGSPVGFAAGTTGGGSATPQYPADIAQLTAWLTDNVPRVIVLDKTFDYVGSEGTVTGAGCRPSSNTCPGHGGQDAINANNWCDASYPKISVTYDKAATQGINVGSNKSIIGEGRKGVIRGKGLRIANGARNVIVQNIHITYLNPRYIWGGDAITLAGTDLVWVDHVKISHIGRQYFVSGYAPSNRVTISNSEFDGITKWSASCDGRHYWGMLLLGSSDRITLAGNYMHHMSGRSPKVGGNTLLHAVNNLFADNTGHAFDILAGGQVVAEGNVFENVRTTLMEPVQGRVFTSLSAAMNAGCKPYLDHDCAKNLLQNSGNFNGDATAILAKFSDYDSPPALSDTAVKDSVLANAGVGKTGRRRPWRRVRTAHHSKI</sequence>
<name>A0A6A6YAF6_9PEZI</name>
<evidence type="ECO:0000256" key="4">
    <source>
        <dbReference type="ARBA" id="ARBA00022729"/>
    </source>
</evidence>
<dbReference type="OrthoDB" id="1637350at2759"/>
<dbReference type="InterPro" id="IPR011050">
    <property type="entry name" value="Pectin_lyase_fold/virulence"/>
</dbReference>
<dbReference type="EC" id="4.2.2.10" evidence="10"/>
<evidence type="ECO:0000313" key="14">
    <source>
        <dbReference type="EMBL" id="KAF2804984.1"/>
    </source>
</evidence>
<keyword evidence="11" id="KW-0624">Polysaccharide degradation</keyword>
<dbReference type="GO" id="GO:0047490">
    <property type="term" value="F:pectin lyase activity"/>
    <property type="evidence" value="ECO:0007669"/>
    <property type="project" value="UniProtKB-EC"/>
</dbReference>
<feature type="domain" description="Pectate lyase" evidence="13">
    <location>
        <begin position="94"/>
        <end position="302"/>
    </location>
</feature>
<keyword evidence="4 12" id="KW-0732">Signal</keyword>
<evidence type="ECO:0000256" key="6">
    <source>
        <dbReference type="ARBA" id="ARBA00023180"/>
    </source>
</evidence>
<dbReference type="Gene3D" id="2.160.20.10">
    <property type="entry name" value="Single-stranded right-handed beta-helix, Pectin lyase-like"/>
    <property type="match status" value="1"/>
</dbReference>
<dbReference type="PANTHER" id="PTHR31683">
    <property type="entry name" value="PECTATE LYASE 18-RELATED"/>
    <property type="match status" value="1"/>
</dbReference>
<evidence type="ECO:0000256" key="10">
    <source>
        <dbReference type="ARBA" id="ARBA00039082"/>
    </source>
</evidence>
<dbReference type="Pfam" id="PF00544">
    <property type="entry name" value="Pectate_lyase_4"/>
    <property type="match status" value="1"/>
</dbReference>
<dbReference type="EMBL" id="MU003711">
    <property type="protein sequence ID" value="KAF2804984.1"/>
    <property type="molecule type" value="Genomic_DNA"/>
</dbReference>
<keyword evidence="15" id="KW-1185">Reference proteome</keyword>
<proteinExistence type="inferred from homology"/>
<gene>
    <name evidence="14 16" type="ORF">BDZ99DRAFT_467195</name>
</gene>
<evidence type="ECO:0000259" key="13">
    <source>
        <dbReference type="SMART" id="SM00656"/>
    </source>
</evidence>
<feature type="signal peptide" evidence="12">
    <location>
        <begin position="1"/>
        <end position="20"/>
    </location>
</feature>
<evidence type="ECO:0000313" key="16">
    <source>
        <dbReference type="RefSeq" id="XP_033571948.1"/>
    </source>
</evidence>
<reference evidence="14 16" key="1">
    <citation type="journal article" date="2020" name="Stud. Mycol.">
        <title>101 Dothideomycetes genomes: a test case for predicting lifestyles and emergence of pathogens.</title>
        <authorList>
            <person name="Haridas S."/>
            <person name="Albert R."/>
            <person name="Binder M."/>
            <person name="Bloem J."/>
            <person name="Labutti K."/>
            <person name="Salamov A."/>
            <person name="Andreopoulos B."/>
            <person name="Baker S."/>
            <person name="Barry K."/>
            <person name="Bills G."/>
            <person name="Bluhm B."/>
            <person name="Cannon C."/>
            <person name="Castanera R."/>
            <person name="Culley D."/>
            <person name="Daum C."/>
            <person name="Ezra D."/>
            <person name="Gonzalez J."/>
            <person name="Henrissat B."/>
            <person name="Kuo A."/>
            <person name="Liang C."/>
            <person name="Lipzen A."/>
            <person name="Lutzoni F."/>
            <person name="Magnuson J."/>
            <person name="Mondo S."/>
            <person name="Nolan M."/>
            <person name="Ohm R."/>
            <person name="Pangilinan J."/>
            <person name="Park H.-J."/>
            <person name="Ramirez L."/>
            <person name="Alfaro M."/>
            <person name="Sun H."/>
            <person name="Tritt A."/>
            <person name="Yoshinaga Y."/>
            <person name="Zwiers L.-H."/>
            <person name="Turgeon B."/>
            <person name="Goodwin S."/>
            <person name="Spatafora J."/>
            <person name="Crous P."/>
            <person name="Grigoriev I."/>
        </authorList>
    </citation>
    <scope>NUCLEOTIDE SEQUENCE</scope>
    <source>
        <strain evidence="14 16">CBS 304.34</strain>
    </source>
</reference>
<reference evidence="16" key="2">
    <citation type="submission" date="2020-04" db="EMBL/GenBank/DDBJ databases">
        <authorList>
            <consortium name="NCBI Genome Project"/>
        </authorList>
    </citation>
    <scope>NUCLEOTIDE SEQUENCE</scope>
    <source>
        <strain evidence="16">CBS 304.34</strain>
    </source>
</reference>
<dbReference type="InterPro" id="IPR045032">
    <property type="entry name" value="PEL"/>
</dbReference>
<keyword evidence="3 11" id="KW-0964">Secreted</keyword>